<sequence length="72" mass="7858">MVRTYPRDPRLPPPAAGTVPGRRRDLCPAVLPAGPAPADQPGPRHHRLRCRPHGLSGHAGTGHRRDPVVLRR</sequence>
<evidence type="ECO:0000313" key="3">
    <source>
        <dbReference type="Proteomes" id="UP001589575"/>
    </source>
</evidence>
<proteinExistence type="predicted"/>
<dbReference type="Proteomes" id="UP001589575">
    <property type="component" value="Unassembled WGS sequence"/>
</dbReference>
<feature type="compositionally biased region" description="Basic residues" evidence="1">
    <location>
        <begin position="43"/>
        <end position="52"/>
    </location>
</feature>
<evidence type="ECO:0000313" key="2">
    <source>
        <dbReference type="EMBL" id="MFB9073822.1"/>
    </source>
</evidence>
<feature type="region of interest" description="Disordered" evidence="1">
    <location>
        <begin position="1"/>
        <end position="72"/>
    </location>
</feature>
<feature type="compositionally biased region" description="Basic and acidic residues" evidence="1">
    <location>
        <begin position="1"/>
        <end position="10"/>
    </location>
</feature>
<feature type="compositionally biased region" description="Basic and acidic residues" evidence="1">
    <location>
        <begin position="63"/>
        <end position="72"/>
    </location>
</feature>
<name>A0ABV5G4H2_9MICC</name>
<protein>
    <submittedName>
        <fullName evidence="2">Uncharacterized protein</fullName>
    </submittedName>
</protein>
<organism evidence="2 3">
    <name type="scientific">Citricoccus parietis</name>
    <dbReference type="NCBI Taxonomy" id="592307"/>
    <lineage>
        <taxon>Bacteria</taxon>
        <taxon>Bacillati</taxon>
        <taxon>Actinomycetota</taxon>
        <taxon>Actinomycetes</taxon>
        <taxon>Micrococcales</taxon>
        <taxon>Micrococcaceae</taxon>
        <taxon>Citricoccus</taxon>
    </lineage>
</organism>
<evidence type="ECO:0000256" key="1">
    <source>
        <dbReference type="SAM" id="MobiDB-lite"/>
    </source>
</evidence>
<reference evidence="2 3" key="1">
    <citation type="submission" date="2024-09" db="EMBL/GenBank/DDBJ databases">
        <authorList>
            <person name="Sun Q."/>
            <person name="Mori K."/>
        </authorList>
    </citation>
    <scope>NUCLEOTIDE SEQUENCE [LARGE SCALE GENOMIC DNA]</scope>
    <source>
        <strain evidence="2 3">CCM 7609</strain>
    </source>
</reference>
<comment type="caution">
    <text evidence="2">The sequence shown here is derived from an EMBL/GenBank/DDBJ whole genome shotgun (WGS) entry which is preliminary data.</text>
</comment>
<gene>
    <name evidence="2" type="ORF">ACFFX0_22510</name>
</gene>
<dbReference type="EMBL" id="JBHMFI010000001">
    <property type="protein sequence ID" value="MFB9073822.1"/>
    <property type="molecule type" value="Genomic_DNA"/>
</dbReference>
<accession>A0ABV5G4H2</accession>
<keyword evidence="3" id="KW-1185">Reference proteome</keyword>